<dbReference type="RefSeq" id="WP_397079055.1">
    <property type="nucleotide sequence ID" value="NZ_JBITGY010000001.1"/>
</dbReference>
<evidence type="ECO:0000313" key="2">
    <source>
        <dbReference type="Proteomes" id="UP001612741"/>
    </source>
</evidence>
<dbReference type="EMBL" id="JBITGY010000001">
    <property type="protein sequence ID" value="MFI6496735.1"/>
    <property type="molecule type" value="Genomic_DNA"/>
</dbReference>
<comment type="caution">
    <text evidence="1">The sequence shown here is derived from an EMBL/GenBank/DDBJ whole genome shotgun (WGS) entry which is preliminary data.</text>
</comment>
<sequence>MRLLRRLWDRIRRGPVPESAMPHACTAEEPPNPIMYTQRVLQPPPMVCTHSQSEGLHVTDEALTLVTPAEGDALDFEVSVWVTWCAQPATPQNDDETLLRAEIATLRSRVRREVHDLVRAAARTIPAHRPELAEEEVQRALNGRYTRAVHDCDRVIVKVAARTWVSLTEDVRERQRKLAYLIMEEHARLQLTKARVERLGAERDVWMDFLIASDQSWRGRFAVLLAEHGTNAAEVILAMQQARKGELEHFVSVLQMVDNAQKAANVNIFDLVTGSDKVIREAFERLGVELSPAGAMPWEEQG</sequence>
<dbReference type="Proteomes" id="UP001612741">
    <property type="component" value="Unassembled WGS sequence"/>
</dbReference>
<protein>
    <submittedName>
        <fullName evidence="1">Uncharacterized protein</fullName>
    </submittedName>
</protein>
<reference evidence="1 2" key="1">
    <citation type="submission" date="2024-10" db="EMBL/GenBank/DDBJ databases">
        <title>The Natural Products Discovery Center: Release of the First 8490 Sequenced Strains for Exploring Actinobacteria Biosynthetic Diversity.</title>
        <authorList>
            <person name="Kalkreuter E."/>
            <person name="Kautsar S.A."/>
            <person name="Yang D."/>
            <person name="Bader C.D."/>
            <person name="Teijaro C.N."/>
            <person name="Fluegel L."/>
            <person name="Davis C.M."/>
            <person name="Simpson J.R."/>
            <person name="Lauterbach L."/>
            <person name="Steele A.D."/>
            <person name="Gui C."/>
            <person name="Meng S."/>
            <person name="Li G."/>
            <person name="Viehrig K."/>
            <person name="Ye F."/>
            <person name="Su P."/>
            <person name="Kiefer A.F."/>
            <person name="Nichols A."/>
            <person name="Cepeda A.J."/>
            <person name="Yan W."/>
            <person name="Fan B."/>
            <person name="Jiang Y."/>
            <person name="Adhikari A."/>
            <person name="Zheng C.-J."/>
            <person name="Schuster L."/>
            <person name="Cowan T.M."/>
            <person name="Smanski M.J."/>
            <person name="Chevrette M.G."/>
            <person name="De Carvalho L.P.S."/>
            <person name="Shen B."/>
        </authorList>
    </citation>
    <scope>NUCLEOTIDE SEQUENCE [LARGE SCALE GENOMIC DNA]</scope>
    <source>
        <strain evidence="1 2">NPDC050545</strain>
    </source>
</reference>
<gene>
    <name evidence="1" type="ORF">ACIBG2_05100</name>
</gene>
<keyword evidence="2" id="KW-1185">Reference proteome</keyword>
<name>A0ABW7YLG5_9ACTN</name>
<evidence type="ECO:0000313" key="1">
    <source>
        <dbReference type="EMBL" id="MFI6496735.1"/>
    </source>
</evidence>
<organism evidence="1 2">
    <name type="scientific">Nonomuraea typhae</name>
    <dbReference type="NCBI Taxonomy" id="2603600"/>
    <lineage>
        <taxon>Bacteria</taxon>
        <taxon>Bacillati</taxon>
        <taxon>Actinomycetota</taxon>
        <taxon>Actinomycetes</taxon>
        <taxon>Streptosporangiales</taxon>
        <taxon>Streptosporangiaceae</taxon>
        <taxon>Nonomuraea</taxon>
    </lineage>
</organism>
<proteinExistence type="predicted"/>
<accession>A0ABW7YLG5</accession>